<name>A0A1M6QHG1_9BACT</name>
<dbReference type="InParanoid" id="A0A1M6QHG1"/>
<dbReference type="RefSeq" id="WP_143184958.1">
    <property type="nucleotide sequence ID" value="NZ_FQYR01000006.1"/>
</dbReference>
<gene>
    <name evidence="1" type="ORF">SAMN02745181_3401</name>
</gene>
<reference evidence="1 2" key="1">
    <citation type="submission" date="2016-11" db="EMBL/GenBank/DDBJ databases">
        <authorList>
            <person name="Jaros S."/>
            <person name="Januszkiewicz K."/>
            <person name="Wedrychowicz H."/>
        </authorList>
    </citation>
    <scope>NUCLEOTIDE SEQUENCE [LARGE SCALE GENOMIC DNA]</scope>
    <source>
        <strain evidence="1 2">DSM 18772</strain>
    </source>
</reference>
<organism evidence="1 2">
    <name type="scientific">Rubritalea squalenifaciens DSM 18772</name>
    <dbReference type="NCBI Taxonomy" id="1123071"/>
    <lineage>
        <taxon>Bacteria</taxon>
        <taxon>Pseudomonadati</taxon>
        <taxon>Verrucomicrobiota</taxon>
        <taxon>Verrucomicrobiia</taxon>
        <taxon>Verrucomicrobiales</taxon>
        <taxon>Rubritaleaceae</taxon>
        <taxon>Rubritalea</taxon>
    </lineage>
</organism>
<dbReference type="AlphaFoldDB" id="A0A1M6QHG1"/>
<proteinExistence type="predicted"/>
<protein>
    <submittedName>
        <fullName evidence="1">Uncharacterized protein</fullName>
    </submittedName>
</protein>
<dbReference type="EMBL" id="FQYR01000006">
    <property type="protein sequence ID" value="SHK19689.1"/>
    <property type="molecule type" value="Genomic_DNA"/>
</dbReference>
<accession>A0A1M6QHG1</accession>
<evidence type="ECO:0000313" key="1">
    <source>
        <dbReference type="EMBL" id="SHK19689.1"/>
    </source>
</evidence>
<dbReference type="Proteomes" id="UP000184510">
    <property type="component" value="Unassembled WGS sequence"/>
</dbReference>
<dbReference type="STRING" id="1123071.SAMN02745181_3401"/>
<evidence type="ECO:0000313" key="2">
    <source>
        <dbReference type="Proteomes" id="UP000184510"/>
    </source>
</evidence>
<keyword evidence="2" id="KW-1185">Reference proteome</keyword>
<sequence length="60" mass="6932">MINVRKITLKGIPESEMDEQTKLANRAMKRAARKLREDYRRKGLPLIVADKDGKIIRKPA</sequence>